<protein>
    <submittedName>
        <fullName evidence="1">Uncharacterized protein</fullName>
    </submittedName>
</protein>
<accession>K5WI23</accession>
<proteinExistence type="predicted"/>
<evidence type="ECO:0000313" key="1">
    <source>
        <dbReference type="EMBL" id="EKM58764.1"/>
    </source>
</evidence>
<dbReference type="Proteomes" id="UP000008370">
    <property type="component" value="Unassembled WGS sequence"/>
</dbReference>
<keyword evidence="2" id="KW-1185">Reference proteome</keyword>
<evidence type="ECO:0000313" key="2">
    <source>
        <dbReference type="Proteomes" id="UP000008370"/>
    </source>
</evidence>
<dbReference type="RefSeq" id="XP_007391358.1">
    <property type="nucleotide sequence ID" value="XM_007391296.1"/>
</dbReference>
<reference evidence="1 2" key="1">
    <citation type="journal article" date="2012" name="BMC Genomics">
        <title>Comparative genomics of the white-rot fungi, Phanerochaete carnosa and P. chrysosporium, to elucidate the genetic basis of the distinct wood types they colonize.</title>
        <authorList>
            <person name="Suzuki H."/>
            <person name="MacDonald J."/>
            <person name="Syed K."/>
            <person name="Salamov A."/>
            <person name="Hori C."/>
            <person name="Aerts A."/>
            <person name="Henrissat B."/>
            <person name="Wiebenga A."/>
            <person name="vanKuyk P.A."/>
            <person name="Barry K."/>
            <person name="Lindquist E."/>
            <person name="LaButti K."/>
            <person name="Lapidus A."/>
            <person name="Lucas S."/>
            <person name="Coutinho P."/>
            <person name="Gong Y."/>
            <person name="Samejima M."/>
            <person name="Mahadevan R."/>
            <person name="Abou-Zaid M."/>
            <person name="de Vries R.P."/>
            <person name="Igarashi K."/>
            <person name="Yadav J.S."/>
            <person name="Grigoriev I.V."/>
            <person name="Master E.R."/>
        </authorList>
    </citation>
    <scope>NUCLEOTIDE SEQUENCE [LARGE SCALE GENOMIC DNA]</scope>
    <source>
        <strain evidence="1 2">HHB-10118-sp</strain>
    </source>
</reference>
<dbReference type="OrthoDB" id="3222453at2759"/>
<sequence length="289" mass="31641">EVYASSLFPTNEGYALWYPEPHESGEVQIGDVGYIADGAFIRLFNVANDKELRIAGWPQKAFPNPEPLSNDAMLLDVRERPLMPGPYRSDGVVETSGNVHLNVTGPGGSGGGVDAGFTCQLSQGAVLILNSEAKKEAIRDNYRIRDYVLRHHGTWCNYVRDDRDGPRLVVSPENIILVRGWVKTSANWKATTFCNSKTRVHGSVDVEAGSYVSAGGDYSKSRSVSGLKLSRKGTAFASSTQVEDIGSENQCVFLSRYMMKYRLGLFPKLRAAAGYHQLPDDRDGRSGSA</sequence>
<gene>
    <name evidence="1" type="ORF">PHACADRAFT_72830</name>
</gene>
<dbReference type="AlphaFoldDB" id="K5WI23"/>
<name>K5WI23_PHACS</name>
<feature type="non-terminal residue" evidence="1">
    <location>
        <position position="289"/>
    </location>
</feature>
<organism evidence="1 2">
    <name type="scientific">Phanerochaete carnosa (strain HHB-10118-sp)</name>
    <name type="common">White-rot fungus</name>
    <name type="synonym">Peniophora carnosa</name>
    <dbReference type="NCBI Taxonomy" id="650164"/>
    <lineage>
        <taxon>Eukaryota</taxon>
        <taxon>Fungi</taxon>
        <taxon>Dikarya</taxon>
        <taxon>Basidiomycota</taxon>
        <taxon>Agaricomycotina</taxon>
        <taxon>Agaricomycetes</taxon>
        <taxon>Polyporales</taxon>
        <taxon>Phanerochaetaceae</taxon>
        <taxon>Phanerochaete</taxon>
    </lineage>
</organism>
<dbReference type="KEGG" id="pco:PHACADRAFT_72830"/>
<dbReference type="GeneID" id="18920280"/>
<dbReference type="HOGENOM" id="CLU_021108_0_1_1"/>
<dbReference type="STRING" id="650164.K5WI23"/>
<dbReference type="InParanoid" id="K5WI23"/>
<feature type="non-terminal residue" evidence="1">
    <location>
        <position position="1"/>
    </location>
</feature>
<dbReference type="EMBL" id="JH930469">
    <property type="protein sequence ID" value="EKM58764.1"/>
    <property type="molecule type" value="Genomic_DNA"/>
</dbReference>